<feature type="region of interest" description="Disordered" evidence="1">
    <location>
        <begin position="1"/>
        <end position="53"/>
    </location>
</feature>
<sequence>MAKFLKSIFQPTDRRKSTYNENDGEEEKTETSPMGTKRQLSISRSGRMRQANKKRHSLALELYGETIQIDTVEAPKSREYHVHTPSRTAPADLAVTPTTKFEKAIQDSIDTNAEVEKTLETHFDTNTSIVAAATSPEEEIDSAFEIIDKS</sequence>
<dbReference type="Proteomes" id="UP001154114">
    <property type="component" value="Chromosome 24"/>
</dbReference>
<name>A0A9P0BWJ4_CHRIL</name>
<reference evidence="2" key="1">
    <citation type="submission" date="2021-12" db="EMBL/GenBank/DDBJ databases">
        <authorList>
            <person name="King R."/>
        </authorList>
    </citation>
    <scope>NUCLEOTIDE SEQUENCE</scope>
</reference>
<organism evidence="2 3">
    <name type="scientific">Chrysodeixis includens</name>
    <name type="common">Soybean looper</name>
    <name type="synonym">Pseudoplusia includens</name>
    <dbReference type="NCBI Taxonomy" id="689277"/>
    <lineage>
        <taxon>Eukaryota</taxon>
        <taxon>Metazoa</taxon>
        <taxon>Ecdysozoa</taxon>
        <taxon>Arthropoda</taxon>
        <taxon>Hexapoda</taxon>
        <taxon>Insecta</taxon>
        <taxon>Pterygota</taxon>
        <taxon>Neoptera</taxon>
        <taxon>Endopterygota</taxon>
        <taxon>Lepidoptera</taxon>
        <taxon>Glossata</taxon>
        <taxon>Ditrysia</taxon>
        <taxon>Noctuoidea</taxon>
        <taxon>Noctuidae</taxon>
        <taxon>Plusiinae</taxon>
        <taxon>Chrysodeixis</taxon>
    </lineage>
</organism>
<evidence type="ECO:0000313" key="2">
    <source>
        <dbReference type="EMBL" id="CAH0597714.1"/>
    </source>
</evidence>
<accession>A0A9P0BWJ4</accession>
<dbReference type="AlphaFoldDB" id="A0A9P0BWJ4"/>
<dbReference type="OrthoDB" id="8122921at2759"/>
<evidence type="ECO:0000256" key="1">
    <source>
        <dbReference type="SAM" id="MobiDB-lite"/>
    </source>
</evidence>
<keyword evidence="3" id="KW-1185">Reference proteome</keyword>
<protein>
    <submittedName>
        <fullName evidence="2">Uncharacterized protein</fullName>
    </submittedName>
</protein>
<gene>
    <name evidence="2" type="ORF">CINC_LOCUS7806</name>
</gene>
<dbReference type="EMBL" id="LR824027">
    <property type="protein sequence ID" value="CAH0597714.1"/>
    <property type="molecule type" value="Genomic_DNA"/>
</dbReference>
<feature type="compositionally biased region" description="Polar residues" evidence="1">
    <location>
        <begin position="31"/>
        <end position="44"/>
    </location>
</feature>
<proteinExistence type="predicted"/>
<evidence type="ECO:0000313" key="3">
    <source>
        <dbReference type="Proteomes" id="UP001154114"/>
    </source>
</evidence>